<dbReference type="InterPro" id="IPR019945">
    <property type="entry name" value="F420_G6P_DH-rel"/>
</dbReference>
<sequence>MTTPASWGIRVECVERGRRWRWWCVTMSGEVPEAGITRRQFGALGAVGIAEAVGAAGCSAGAPGEARKPAPVGLVLGHEQFRTPELVSLAERAEQSGFGYLWASDHLQPWQDNEGHSMFAWLTLALVSQRTRWIPFGTGVTCPFYRYHPSVVAQAFASLALLAPGRVFLGVGTGEAVNEQAGTGHYGRYAERRDRMVESIGLIRQLWTGQRISFRGRYFQTDQLRLYDVPDRPPPLYVAAGGPKSAYVAGQYGDGWITEAGSATDPKLRAAFADGARAAGKDSDAMPKWAELFAVVGDQGVIDRAAEKWRFVAAGGIDQPNPVAIQQAAQRVQLSAVTANWATGTDPAAHVGAVQRLVDAGVTPFLRFPQDDPAQAVEFYGAQVLPKLRS</sequence>
<dbReference type="InterPro" id="IPR050564">
    <property type="entry name" value="F420-G6PD/mer"/>
</dbReference>
<accession>A0A1H2TA69</accession>
<dbReference type="InterPro" id="IPR011251">
    <property type="entry name" value="Luciferase-like_dom"/>
</dbReference>
<dbReference type="AlphaFoldDB" id="A0A1H2TA69"/>
<dbReference type="InterPro" id="IPR036661">
    <property type="entry name" value="Luciferase-like_sf"/>
</dbReference>
<evidence type="ECO:0000259" key="2">
    <source>
        <dbReference type="Pfam" id="PF00296"/>
    </source>
</evidence>
<dbReference type="EMBL" id="FNOK01000003">
    <property type="protein sequence ID" value="SDW40595.1"/>
    <property type="molecule type" value="Genomic_DNA"/>
</dbReference>
<dbReference type="GO" id="GO:0016705">
    <property type="term" value="F:oxidoreductase activity, acting on paired donors, with incorporation or reduction of molecular oxygen"/>
    <property type="evidence" value="ECO:0007669"/>
    <property type="project" value="InterPro"/>
</dbReference>
<dbReference type="NCBIfam" id="TIGR03557">
    <property type="entry name" value="F420_G6P_family"/>
    <property type="match status" value="1"/>
</dbReference>
<dbReference type="CDD" id="cd01097">
    <property type="entry name" value="Tetrahydromethanopterin_reductase"/>
    <property type="match status" value="1"/>
</dbReference>
<gene>
    <name evidence="3" type="ORF">SAMN05216215_100334</name>
</gene>
<protein>
    <submittedName>
        <fullName evidence="3">TAT-translocated F420-dependent dehydrogenase, FGD2 family</fullName>
    </submittedName>
</protein>
<dbReference type="SUPFAM" id="SSF51679">
    <property type="entry name" value="Bacterial luciferase-like"/>
    <property type="match status" value="1"/>
</dbReference>
<keyword evidence="4" id="KW-1185">Reference proteome</keyword>
<dbReference type="STRING" id="418495.SAMN05216215_100334"/>
<dbReference type="PANTHER" id="PTHR43244:SF1">
    <property type="entry name" value="5,10-METHYLENETETRAHYDROMETHANOPTERIN REDUCTASE"/>
    <property type="match status" value="1"/>
</dbReference>
<evidence type="ECO:0000313" key="3">
    <source>
        <dbReference type="EMBL" id="SDW40595.1"/>
    </source>
</evidence>
<feature type="domain" description="Luciferase-like" evidence="2">
    <location>
        <begin position="77"/>
        <end position="363"/>
    </location>
</feature>
<evidence type="ECO:0000313" key="4">
    <source>
        <dbReference type="Proteomes" id="UP000199529"/>
    </source>
</evidence>
<keyword evidence="1" id="KW-0560">Oxidoreductase</keyword>
<dbReference type="Pfam" id="PF00296">
    <property type="entry name" value="Bac_luciferase"/>
    <property type="match status" value="1"/>
</dbReference>
<name>A0A1H2TA69_9PSEU</name>
<dbReference type="NCBIfam" id="TIGR04465">
    <property type="entry name" value="ArgArg_F420"/>
    <property type="match status" value="1"/>
</dbReference>
<proteinExistence type="predicted"/>
<dbReference type="InterPro" id="IPR031017">
    <property type="entry name" value="F420_FGD2"/>
</dbReference>
<dbReference type="Proteomes" id="UP000199529">
    <property type="component" value="Unassembled WGS sequence"/>
</dbReference>
<reference evidence="4" key="1">
    <citation type="submission" date="2016-10" db="EMBL/GenBank/DDBJ databases">
        <authorList>
            <person name="Varghese N."/>
            <person name="Submissions S."/>
        </authorList>
    </citation>
    <scope>NUCLEOTIDE SEQUENCE [LARGE SCALE GENOMIC DNA]</scope>
    <source>
        <strain evidence="4">CGMCC 4.3530</strain>
    </source>
</reference>
<dbReference type="Gene3D" id="3.20.20.30">
    <property type="entry name" value="Luciferase-like domain"/>
    <property type="match status" value="1"/>
</dbReference>
<dbReference type="PANTHER" id="PTHR43244">
    <property type="match status" value="1"/>
</dbReference>
<organism evidence="3 4">
    <name type="scientific">Saccharopolyspora shandongensis</name>
    <dbReference type="NCBI Taxonomy" id="418495"/>
    <lineage>
        <taxon>Bacteria</taxon>
        <taxon>Bacillati</taxon>
        <taxon>Actinomycetota</taxon>
        <taxon>Actinomycetes</taxon>
        <taxon>Pseudonocardiales</taxon>
        <taxon>Pseudonocardiaceae</taxon>
        <taxon>Saccharopolyspora</taxon>
    </lineage>
</organism>
<evidence type="ECO:0000256" key="1">
    <source>
        <dbReference type="ARBA" id="ARBA00023002"/>
    </source>
</evidence>